<sequence length="50" mass="5887">MVKYDVPVMDSLTRDDLLDQLMLGFQLITPYYDSCQDANKLLEDWCKRGE</sequence>
<dbReference type="Proteomes" id="UP000509833">
    <property type="component" value="Chromosome"/>
</dbReference>
<accession>A0A7U7C736</accession>
<dbReference type="AlphaFoldDB" id="A0A7U7C736"/>
<dbReference type="EMBL" id="LR822017">
    <property type="protein sequence ID" value="CAD0136192.1"/>
    <property type="molecule type" value="Genomic_DNA"/>
</dbReference>
<protein>
    <submittedName>
        <fullName evidence="2">Uncharacterized protein</fullName>
    </submittedName>
</protein>
<dbReference type="EMBL" id="LR822027">
    <property type="protein sequence ID" value="CAD0151153.1"/>
    <property type="molecule type" value="Genomic_DNA"/>
</dbReference>
<evidence type="ECO:0000313" key="2">
    <source>
        <dbReference type="EMBL" id="CAD0151153.1"/>
    </source>
</evidence>
<dbReference type="Proteomes" id="UP000509791">
    <property type="component" value="Chromosome"/>
</dbReference>
<gene>
    <name evidence="1" type="ORF">STHERMO_0338</name>
    <name evidence="2" type="ORF">STHERMO_0344</name>
</gene>
<reference evidence="3 4" key="1">
    <citation type="submission" date="2020-06" db="EMBL/GenBank/DDBJ databases">
        <authorList>
            <person name="Chuat V."/>
        </authorList>
    </citation>
    <scope>NUCLEOTIDE SEQUENCE [LARGE SCALE GENOMIC DNA]</scope>
    <source>
        <strain evidence="1">STH_CIRM_336</strain>
        <strain evidence="2">STH_CIRM_998</strain>
    </source>
</reference>
<organism evidence="2 3">
    <name type="scientific">Streptococcus thermophilus</name>
    <dbReference type="NCBI Taxonomy" id="1308"/>
    <lineage>
        <taxon>Bacteria</taxon>
        <taxon>Bacillati</taxon>
        <taxon>Bacillota</taxon>
        <taxon>Bacilli</taxon>
        <taxon>Lactobacillales</taxon>
        <taxon>Streptococcaceae</taxon>
        <taxon>Streptococcus</taxon>
    </lineage>
</organism>
<evidence type="ECO:0000313" key="1">
    <source>
        <dbReference type="EMBL" id="CAD0136192.1"/>
    </source>
</evidence>
<evidence type="ECO:0000313" key="3">
    <source>
        <dbReference type="Proteomes" id="UP000509791"/>
    </source>
</evidence>
<proteinExistence type="predicted"/>
<evidence type="ECO:0000313" key="4">
    <source>
        <dbReference type="Proteomes" id="UP000509833"/>
    </source>
</evidence>
<name>A0A7U7C736_STRTR</name>